<feature type="non-terminal residue" evidence="10">
    <location>
        <position position="1"/>
    </location>
</feature>
<gene>
    <name evidence="10" type="ORF">COX38_01120</name>
</gene>
<dbReference type="SUPFAM" id="SSF47781">
    <property type="entry name" value="RuvA domain 2-like"/>
    <property type="match status" value="1"/>
</dbReference>
<dbReference type="Proteomes" id="UP000229054">
    <property type="component" value="Unassembled WGS sequence"/>
</dbReference>
<dbReference type="EMBL" id="PCRN01000046">
    <property type="protein sequence ID" value="PIP22347.1"/>
    <property type="molecule type" value="Genomic_DNA"/>
</dbReference>
<evidence type="ECO:0000256" key="3">
    <source>
        <dbReference type="ARBA" id="ARBA00022705"/>
    </source>
</evidence>
<evidence type="ECO:0000313" key="11">
    <source>
        <dbReference type="Proteomes" id="UP000229054"/>
    </source>
</evidence>
<keyword evidence="3" id="KW-0235">DNA replication</keyword>
<dbReference type="Gene3D" id="1.10.150.20">
    <property type="entry name" value="5' to 3' exonuclease, C-terminal subdomain"/>
    <property type="match status" value="2"/>
</dbReference>
<comment type="function">
    <text evidence="1">DNA ligase that catalyzes the formation of phosphodiester linkages between 5'-phosphoryl and 3'-hydroxyl groups in double-stranded DNA using NAD as a coenzyme and as the energy source for the reaction. It is essential for DNA replication and repair of damaged DNA.</text>
</comment>
<proteinExistence type="predicted"/>
<evidence type="ECO:0000256" key="8">
    <source>
        <dbReference type="ARBA" id="ARBA00023204"/>
    </source>
</evidence>
<name>A0A2G9YT02_9BACT</name>
<accession>A0A2G9YT02</accession>
<keyword evidence="6" id="KW-0862">Zinc</keyword>
<dbReference type="InterPro" id="IPR010994">
    <property type="entry name" value="RuvA_2-like"/>
</dbReference>
<reference evidence="10 11" key="1">
    <citation type="submission" date="2017-09" db="EMBL/GenBank/DDBJ databases">
        <title>Depth-based differentiation of microbial function through sediment-hosted aquifers and enrichment of novel symbionts in the deep terrestrial subsurface.</title>
        <authorList>
            <person name="Probst A.J."/>
            <person name="Ladd B."/>
            <person name="Jarett J.K."/>
            <person name="Geller-Mcgrath D.E."/>
            <person name="Sieber C.M."/>
            <person name="Emerson J.B."/>
            <person name="Anantharaman K."/>
            <person name="Thomas B.C."/>
            <person name="Malmstrom R."/>
            <person name="Stieglmeier M."/>
            <person name="Klingl A."/>
            <person name="Woyke T."/>
            <person name="Ryan C.M."/>
            <person name="Banfield J.F."/>
        </authorList>
    </citation>
    <scope>NUCLEOTIDE SEQUENCE [LARGE SCALE GENOMIC DNA]</scope>
    <source>
        <strain evidence="10">CG23_combo_of_CG06-09_8_20_14_all_39_25</strain>
    </source>
</reference>
<keyword evidence="7" id="KW-0520">NAD</keyword>
<organism evidence="10 11">
    <name type="scientific">Candidatus Nealsonbacteria bacterium CG23_combo_of_CG06-09_8_20_14_all_39_25</name>
    <dbReference type="NCBI Taxonomy" id="1974723"/>
    <lineage>
        <taxon>Bacteria</taxon>
        <taxon>Candidatus Nealsoniibacteriota</taxon>
    </lineage>
</organism>
<keyword evidence="8" id="KW-0234">DNA repair</keyword>
<dbReference type="Pfam" id="PF14520">
    <property type="entry name" value="HHH_5"/>
    <property type="match status" value="1"/>
</dbReference>
<keyword evidence="2" id="KW-0436">Ligase</keyword>
<dbReference type="GO" id="GO:0016874">
    <property type="term" value="F:ligase activity"/>
    <property type="evidence" value="ECO:0007669"/>
    <property type="project" value="UniProtKB-KW"/>
</dbReference>
<evidence type="ECO:0000256" key="1">
    <source>
        <dbReference type="ARBA" id="ARBA00004067"/>
    </source>
</evidence>
<sequence>IWRCPNSKCPARKRENLYFFASKKAFDIEGLGPKAIDKLVDVGLMSTAADLFSLREGDLAPLERFAEKSAQNLTEAIRESKKIPLARFIYALGIRHVGEETAIDLANYFDSIDKLKRATQEELKNIPDVGERVS</sequence>
<dbReference type="FunFam" id="1.10.150.20:FF:000007">
    <property type="entry name" value="DNA ligase"/>
    <property type="match status" value="1"/>
</dbReference>
<protein>
    <recommendedName>
        <fullName evidence="9">DisA/LigA helix-hairpin-helix motif domain-containing protein</fullName>
    </recommendedName>
</protein>
<evidence type="ECO:0000256" key="5">
    <source>
        <dbReference type="ARBA" id="ARBA00022763"/>
    </source>
</evidence>
<dbReference type="GO" id="GO:0006260">
    <property type="term" value="P:DNA replication"/>
    <property type="evidence" value="ECO:0007669"/>
    <property type="project" value="UniProtKB-KW"/>
</dbReference>
<dbReference type="GO" id="GO:0046872">
    <property type="term" value="F:metal ion binding"/>
    <property type="evidence" value="ECO:0007669"/>
    <property type="project" value="UniProtKB-KW"/>
</dbReference>
<comment type="caution">
    <text evidence="10">The sequence shown here is derived from an EMBL/GenBank/DDBJ whole genome shotgun (WGS) entry which is preliminary data.</text>
</comment>
<keyword evidence="5" id="KW-0227">DNA damage</keyword>
<dbReference type="AlphaFoldDB" id="A0A2G9YT02"/>
<evidence type="ECO:0000256" key="4">
    <source>
        <dbReference type="ARBA" id="ARBA00022723"/>
    </source>
</evidence>
<evidence type="ECO:0000256" key="7">
    <source>
        <dbReference type="ARBA" id="ARBA00023027"/>
    </source>
</evidence>
<evidence type="ECO:0000313" key="10">
    <source>
        <dbReference type="EMBL" id="PIP22347.1"/>
    </source>
</evidence>
<evidence type="ECO:0000256" key="6">
    <source>
        <dbReference type="ARBA" id="ARBA00022833"/>
    </source>
</evidence>
<dbReference type="InterPro" id="IPR041663">
    <property type="entry name" value="DisA/LigA_HHH"/>
</dbReference>
<feature type="domain" description="DisA/LigA helix-hairpin-helix motif" evidence="9">
    <location>
        <begin position="87"/>
        <end position="133"/>
    </location>
</feature>
<evidence type="ECO:0000256" key="2">
    <source>
        <dbReference type="ARBA" id="ARBA00022598"/>
    </source>
</evidence>
<feature type="non-terminal residue" evidence="10">
    <location>
        <position position="134"/>
    </location>
</feature>
<dbReference type="GO" id="GO:0006281">
    <property type="term" value="P:DNA repair"/>
    <property type="evidence" value="ECO:0007669"/>
    <property type="project" value="UniProtKB-KW"/>
</dbReference>
<keyword evidence="4" id="KW-0479">Metal-binding</keyword>
<evidence type="ECO:0000259" key="9">
    <source>
        <dbReference type="Pfam" id="PF12826"/>
    </source>
</evidence>
<dbReference type="Pfam" id="PF12826">
    <property type="entry name" value="HHH_2"/>
    <property type="match status" value="1"/>
</dbReference>